<evidence type="ECO:0000313" key="2">
    <source>
        <dbReference type="Proteomes" id="UP000028713"/>
    </source>
</evidence>
<gene>
    <name evidence="1" type="ORF">IX39_07760</name>
</gene>
<dbReference type="OrthoDB" id="1265007at2"/>
<accession>A0A085Z7W4</accession>
<dbReference type="AlphaFoldDB" id="A0A085Z7W4"/>
<name>A0A085Z7W4_9FLAO</name>
<evidence type="ECO:0000313" key="1">
    <source>
        <dbReference type="EMBL" id="KFF00528.1"/>
    </source>
</evidence>
<dbReference type="RefSeq" id="WP_034674849.1">
    <property type="nucleotide sequence ID" value="NZ_FPAP01000001.1"/>
</dbReference>
<sequence>MDKQMLRLKNLIDQYLYKSKEDIAKVFAKPLKKSDGYAWSYREFSLGLFTYETIFIFDEDIVVDIVICKYFLWIEVRNTFYFEGQKPEYRRIDLW</sequence>
<dbReference type="EMBL" id="JPRP01000001">
    <property type="protein sequence ID" value="KFF00528.1"/>
    <property type="molecule type" value="Genomic_DNA"/>
</dbReference>
<organism evidence="1 2">
    <name type="scientific">Chryseobacterium formosense</name>
    <dbReference type="NCBI Taxonomy" id="236814"/>
    <lineage>
        <taxon>Bacteria</taxon>
        <taxon>Pseudomonadati</taxon>
        <taxon>Bacteroidota</taxon>
        <taxon>Flavobacteriia</taxon>
        <taxon>Flavobacteriales</taxon>
        <taxon>Weeksellaceae</taxon>
        <taxon>Chryseobacterium group</taxon>
        <taxon>Chryseobacterium</taxon>
    </lineage>
</organism>
<dbReference type="eggNOG" id="ENOG5031PIE">
    <property type="taxonomic scope" value="Bacteria"/>
</dbReference>
<dbReference type="Proteomes" id="UP000028713">
    <property type="component" value="Unassembled WGS sequence"/>
</dbReference>
<proteinExistence type="predicted"/>
<reference evidence="1 2" key="1">
    <citation type="submission" date="2014-07" db="EMBL/GenBank/DDBJ databases">
        <title>Genome of Chryseobacterium formosense LMG 24722.</title>
        <authorList>
            <person name="Pipes S.E."/>
            <person name="Stropko S.J."/>
            <person name="Newman J.D."/>
        </authorList>
    </citation>
    <scope>NUCLEOTIDE SEQUENCE [LARGE SCALE GENOMIC DNA]</scope>
    <source>
        <strain evidence="1 2">LMG 24722</strain>
    </source>
</reference>
<keyword evidence="2" id="KW-1185">Reference proteome</keyword>
<comment type="caution">
    <text evidence="1">The sequence shown here is derived from an EMBL/GenBank/DDBJ whole genome shotgun (WGS) entry which is preliminary data.</text>
</comment>
<protein>
    <submittedName>
        <fullName evidence="1">Uncharacterized protein</fullName>
    </submittedName>
</protein>